<dbReference type="AlphaFoldDB" id="A0A1Y5S0X1"/>
<sequence length="131" mass="14111">MKHLIFPFTLLLATSAAAQDYATRATDTVPTGLAALILDRPLTYFDDGTSRYNTDGTYSWDYSAANGGGTWLGHHTLDAATEDSIVCITFVTGVERCDQFVMSGDRLVLLTADGGRFPVRDIGPVEALSSE</sequence>
<dbReference type="OrthoDB" id="7709182at2"/>
<keyword evidence="1" id="KW-0732">Signal</keyword>
<organism evidence="2 3">
    <name type="scientific">Pseudooctadecabacter jejudonensis</name>
    <dbReference type="NCBI Taxonomy" id="1391910"/>
    <lineage>
        <taxon>Bacteria</taxon>
        <taxon>Pseudomonadati</taxon>
        <taxon>Pseudomonadota</taxon>
        <taxon>Alphaproteobacteria</taxon>
        <taxon>Rhodobacterales</taxon>
        <taxon>Paracoccaceae</taxon>
        <taxon>Pseudooctadecabacter</taxon>
    </lineage>
</organism>
<feature type="chain" id="PRO_5012848192" evidence="1">
    <location>
        <begin position="19"/>
        <end position="131"/>
    </location>
</feature>
<protein>
    <submittedName>
        <fullName evidence="2">Uncharacterized protein</fullName>
    </submittedName>
</protein>
<proteinExistence type="predicted"/>
<evidence type="ECO:0000313" key="3">
    <source>
        <dbReference type="Proteomes" id="UP000193623"/>
    </source>
</evidence>
<reference evidence="2 3" key="1">
    <citation type="submission" date="2017-03" db="EMBL/GenBank/DDBJ databases">
        <authorList>
            <person name="Afonso C.L."/>
            <person name="Miller P.J."/>
            <person name="Scott M.A."/>
            <person name="Spackman E."/>
            <person name="Goraichik I."/>
            <person name="Dimitrov K.M."/>
            <person name="Suarez D.L."/>
            <person name="Swayne D.E."/>
        </authorList>
    </citation>
    <scope>NUCLEOTIDE SEQUENCE [LARGE SCALE GENOMIC DNA]</scope>
    <source>
        <strain evidence="2 3">CECT 8397</strain>
    </source>
</reference>
<evidence type="ECO:0000313" key="2">
    <source>
        <dbReference type="EMBL" id="SLN29569.1"/>
    </source>
</evidence>
<accession>A0A1Y5S0X1</accession>
<dbReference type="EMBL" id="FWFT01000002">
    <property type="protein sequence ID" value="SLN29569.1"/>
    <property type="molecule type" value="Genomic_DNA"/>
</dbReference>
<gene>
    <name evidence="2" type="ORF">PSJ8397_01301</name>
</gene>
<dbReference type="Proteomes" id="UP000193623">
    <property type="component" value="Unassembled WGS sequence"/>
</dbReference>
<keyword evidence="3" id="KW-1185">Reference proteome</keyword>
<evidence type="ECO:0000256" key="1">
    <source>
        <dbReference type="SAM" id="SignalP"/>
    </source>
</evidence>
<feature type="signal peptide" evidence="1">
    <location>
        <begin position="1"/>
        <end position="18"/>
    </location>
</feature>
<name>A0A1Y5S0X1_9RHOB</name>
<dbReference type="RefSeq" id="WP_085863760.1">
    <property type="nucleotide sequence ID" value="NZ_FWFT01000002.1"/>
</dbReference>